<keyword evidence="9" id="KW-1185">Reference proteome</keyword>
<keyword evidence="5 6" id="KW-0326">Glycosidase</keyword>
<dbReference type="InterPro" id="IPR011583">
    <property type="entry name" value="Chitinase_II/V-like_cat"/>
</dbReference>
<dbReference type="SMART" id="SM00636">
    <property type="entry name" value="Glyco_18"/>
    <property type="match status" value="1"/>
</dbReference>
<dbReference type="GO" id="GO:0005975">
    <property type="term" value="P:carbohydrate metabolic process"/>
    <property type="evidence" value="ECO:0007669"/>
    <property type="project" value="InterPro"/>
</dbReference>
<feature type="domain" description="GH18" evidence="7">
    <location>
        <begin position="36"/>
        <end position="380"/>
    </location>
</feature>
<dbReference type="Pfam" id="PF00704">
    <property type="entry name" value="Glyco_hydro_18"/>
    <property type="match status" value="1"/>
</dbReference>
<dbReference type="FunFam" id="3.10.50.10:FF:000003">
    <property type="entry name" value="Class V chitinase CHIT5b"/>
    <property type="match status" value="1"/>
</dbReference>
<evidence type="ECO:0000256" key="1">
    <source>
        <dbReference type="ARBA" id="ARBA00008682"/>
    </source>
</evidence>
<dbReference type="SUPFAM" id="SSF54556">
    <property type="entry name" value="Chitinase insertion domain"/>
    <property type="match status" value="1"/>
</dbReference>
<dbReference type="GO" id="GO:0005576">
    <property type="term" value="C:extracellular region"/>
    <property type="evidence" value="ECO:0007669"/>
    <property type="project" value="TreeGrafter"/>
</dbReference>
<dbReference type="InterPro" id="IPR029070">
    <property type="entry name" value="Chitinase_insertion_sf"/>
</dbReference>
<evidence type="ECO:0000313" key="9">
    <source>
        <dbReference type="Proteomes" id="UP000541444"/>
    </source>
</evidence>
<evidence type="ECO:0000256" key="4">
    <source>
        <dbReference type="ARBA" id="ARBA00023180"/>
    </source>
</evidence>
<organism evidence="8 9">
    <name type="scientific">Kingdonia uniflora</name>
    <dbReference type="NCBI Taxonomy" id="39325"/>
    <lineage>
        <taxon>Eukaryota</taxon>
        <taxon>Viridiplantae</taxon>
        <taxon>Streptophyta</taxon>
        <taxon>Embryophyta</taxon>
        <taxon>Tracheophyta</taxon>
        <taxon>Spermatophyta</taxon>
        <taxon>Magnoliopsida</taxon>
        <taxon>Ranunculales</taxon>
        <taxon>Circaeasteraceae</taxon>
        <taxon>Kingdonia</taxon>
    </lineage>
</organism>
<evidence type="ECO:0000256" key="2">
    <source>
        <dbReference type="ARBA" id="ARBA00022729"/>
    </source>
</evidence>
<evidence type="ECO:0000256" key="3">
    <source>
        <dbReference type="ARBA" id="ARBA00022801"/>
    </source>
</evidence>
<gene>
    <name evidence="8" type="ORF">GIB67_036912</name>
</gene>
<dbReference type="Gene3D" id="3.10.50.10">
    <property type="match status" value="1"/>
</dbReference>
<evidence type="ECO:0000256" key="5">
    <source>
        <dbReference type="ARBA" id="ARBA00023295"/>
    </source>
</evidence>
<comment type="similarity">
    <text evidence="1">Belongs to the glycosyl hydrolase 18 family. Chitinase class V subfamily.</text>
</comment>
<dbReference type="GO" id="GO:0008061">
    <property type="term" value="F:chitin binding"/>
    <property type="evidence" value="ECO:0007669"/>
    <property type="project" value="InterPro"/>
</dbReference>
<keyword evidence="3 6" id="KW-0378">Hydrolase</keyword>
<evidence type="ECO:0000256" key="6">
    <source>
        <dbReference type="RuleBase" id="RU000489"/>
    </source>
</evidence>
<accession>A0A7J7NWB2</accession>
<dbReference type="GO" id="GO:0006032">
    <property type="term" value="P:chitin catabolic process"/>
    <property type="evidence" value="ECO:0007669"/>
    <property type="project" value="TreeGrafter"/>
</dbReference>
<dbReference type="PANTHER" id="PTHR11177">
    <property type="entry name" value="CHITINASE"/>
    <property type="match status" value="1"/>
</dbReference>
<keyword evidence="2" id="KW-0732">Signal</keyword>
<dbReference type="Proteomes" id="UP000541444">
    <property type="component" value="Unassembled WGS sequence"/>
</dbReference>
<sequence length="468" mass="51421">MIVFHLTISSTVSIAQAPYSLPGGSPKPSLSPPFRVIKCAYWPSFDGFPLTSIDTSYFTHLYYAFLLPDPNTYNLAITALDEEMLPLFVSTLRAKKPLVKTILSIGGAGNDPKVFSAIVNANSTRSTFIESAIEVARTYGFDGLDLDWEFPLNQQDMINLGILYKEWWKALKIEAKATGRTRLLLSSAVYYASTVFKYSPSPKYPGESIRKYVDWVSPMCFDFYGSWDMVTGQPAALYDPTSNISTSYGIHSWIDAGVPPNKIVMGLPLYGHSWKLKDPLVHGVGAPTTGAGGPNNGNMIYSAIVDFNRGQNATVVYDGKTVSTYSYVGDMWIGYDDGRSVTKKVEFARVNGLRGYFFWALGQDKDWSLSNQEDTKTERLNASNCHKSASHLPSVLPFEPAPPGEHIGSSSSAAQTQGVFTLQDVGSKLQILTVNMGEVKTRLGDIDTRLGAIDTRLGVVETKVQSLR</sequence>
<keyword evidence="4" id="KW-0325">Glycoprotein</keyword>
<dbReference type="Gene3D" id="3.20.20.80">
    <property type="entry name" value="Glycosidases"/>
    <property type="match status" value="1"/>
</dbReference>
<dbReference type="OrthoDB" id="76388at2759"/>
<dbReference type="PROSITE" id="PS51910">
    <property type="entry name" value="GH18_2"/>
    <property type="match status" value="1"/>
</dbReference>
<dbReference type="SUPFAM" id="SSF51445">
    <property type="entry name" value="(Trans)glycosidases"/>
    <property type="match status" value="1"/>
</dbReference>
<protein>
    <recommendedName>
        <fullName evidence="7">GH18 domain-containing protein</fullName>
    </recommendedName>
</protein>
<evidence type="ECO:0000313" key="8">
    <source>
        <dbReference type="EMBL" id="KAF6171244.1"/>
    </source>
</evidence>
<dbReference type="AlphaFoldDB" id="A0A7J7NWB2"/>
<reference evidence="8 9" key="1">
    <citation type="journal article" date="2020" name="IScience">
        <title>Genome Sequencing of the Endangered Kingdonia uniflora (Circaeasteraceae, Ranunculales) Reveals Potential Mechanisms of Evolutionary Specialization.</title>
        <authorList>
            <person name="Sun Y."/>
            <person name="Deng T."/>
            <person name="Zhang A."/>
            <person name="Moore M.J."/>
            <person name="Landis J.B."/>
            <person name="Lin N."/>
            <person name="Zhang H."/>
            <person name="Zhang X."/>
            <person name="Huang J."/>
            <person name="Zhang X."/>
            <person name="Sun H."/>
            <person name="Wang H."/>
        </authorList>
    </citation>
    <scope>NUCLEOTIDE SEQUENCE [LARGE SCALE GENOMIC DNA]</scope>
    <source>
        <strain evidence="8">TB1705</strain>
        <tissue evidence="8">Leaf</tissue>
    </source>
</reference>
<dbReference type="InterPro" id="IPR050314">
    <property type="entry name" value="Glycosyl_Hydrlase_18"/>
</dbReference>
<evidence type="ECO:0000259" key="7">
    <source>
        <dbReference type="PROSITE" id="PS51910"/>
    </source>
</evidence>
<dbReference type="PANTHER" id="PTHR11177:SF317">
    <property type="entry name" value="CHITINASE 12-RELATED"/>
    <property type="match status" value="1"/>
</dbReference>
<dbReference type="GO" id="GO:0004568">
    <property type="term" value="F:chitinase activity"/>
    <property type="evidence" value="ECO:0007669"/>
    <property type="project" value="TreeGrafter"/>
</dbReference>
<dbReference type="PROSITE" id="PS01095">
    <property type="entry name" value="GH18_1"/>
    <property type="match status" value="1"/>
</dbReference>
<dbReference type="EMBL" id="JACGCM010000510">
    <property type="protein sequence ID" value="KAF6171244.1"/>
    <property type="molecule type" value="Genomic_DNA"/>
</dbReference>
<dbReference type="InterPro" id="IPR001223">
    <property type="entry name" value="Glyco_hydro18_cat"/>
</dbReference>
<dbReference type="CDD" id="cd02879">
    <property type="entry name" value="GH18_plant_chitinase_class_V"/>
    <property type="match status" value="1"/>
</dbReference>
<dbReference type="InterPro" id="IPR017853">
    <property type="entry name" value="GH"/>
</dbReference>
<dbReference type="InterPro" id="IPR001579">
    <property type="entry name" value="Glyco_hydro_18_chit_AS"/>
</dbReference>
<comment type="caution">
    <text evidence="8">The sequence shown here is derived from an EMBL/GenBank/DDBJ whole genome shotgun (WGS) entry which is preliminary data.</text>
</comment>
<name>A0A7J7NWB2_9MAGN</name>
<proteinExistence type="inferred from homology"/>